<organism evidence="1 2">
    <name type="scientific">Globicatella sulfidifaciens DSM 15739</name>
    <dbReference type="NCBI Taxonomy" id="1121925"/>
    <lineage>
        <taxon>Bacteria</taxon>
        <taxon>Bacillati</taxon>
        <taxon>Bacillota</taxon>
        <taxon>Bacilli</taxon>
        <taxon>Lactobacillales</taxon>
        <taxon>Aerococcaceae</taxon>
        <taxon>Globicatella</taxon>
    </lineage>
</organism>
<dbReference type="Gene3D" id="3.40.50.720">
    <property type="entry name" value="NAD(P)-binding Rossmann-like Domain"/>
    <property type="match status" value="1"/>
</dbReference>
<protein>
    <submittedName>
        <fullName evidence="1">Uncharacterized protein</fullName>
    </submittedName>
</protein>
<evidence type="ECO:0000313" key="1">
    <source>
        <dbReference type="EMBL" id="SJZ31483.1"/>
    </source>
</evidence>
<reference evidence="2" key="1">
    <citation type="submission" date="2017-02" db="EMBL/GenBank/DDBJ databases">
        <authorList>
            <person name="Varghese N."/>
            <person name="Submissions S."/>
        </authorList>
    </citation>
    <scope>NUCLEOTIDE SEQUENCE [LARGE SCALE GENOMIC DNA]</scope>
    <source>
        <strain evidence="2">DSM 15739</strain>
    </source>
</reference>
<sequence length="70" mass="7799">MLYIDKLDNKVALIYAGTSGIAEITALLYTKKRAKVAIVGHNEKRPKAILDKDSQSIKESVKGTRPLWND</sequence>
<accession>A0A1T4JMV4</accession>
<proteinExistence type="predicted"/>
<dbReference type="EMBL" id="FUWO01000001">
    <property type="protein sequence ID" value="SJZ31483.1"/>
    <property type="molecule type" value="Genomic_DNA"/>
</dbReference>
<gene>
    <name evidence="1" type="ORF">SAMN02746011_00205</name>
</gene>
<evidence type="ECO:0000313" key="2">
    <source>
        <dbReference type="Proteomes" id="UP000189941"/>
    </source>
</evidence>
<dbReference type="InterPro" id="IPR036291">
    <property type="entry name" value="NAD(P)-bd_dom_sf"/>
</dbReference>
<dbReference type="AlphaFoldDB" id="A0A1T4JMV4"/>
<keyword evidence="2" id="KW-1185">Reference proteome</keyword>
<name>A0A1T4JMV4_9LACT</name>
<dbReference type="Proteomes" id="UP000189941">
    <property type="component" value="Unassembled WGS sequence"/>
</dbReference>
<dbReference type="SUPFAM" id="SSF51735">
    <property type="entry name" value="NAD(P)-binding Rossmann-fold domains"/>
    <property type="match status" value="1"/>
</dbReference>